<reference evidence="2" key="1">
    <citation type="submission" date="2014-09" db="EMBL/GenBank/DDBJ databases">
        <authorList>
            <person name="Mudge J."/>
            <person name="Ramaraj T."/>
            <person name="Lindquist I.E."/>
            <person name="Bharti A.K."/>
            <person name="Sundararajan A."/>
            <person name="Cameron C.T."/>
            <person name="Woodward J.E."/>
            <person name="May G.D."/>
            <person name="Brubaker C."/>
            <person name="Broadhvest J."/>
            <person name="Wilkins T.A."/>
        </authorList>
    </citation>
    <scope>NUCLEOTIDE SEQUENCE</scope>
    <source>
        <strain evidence="2">cv. AKA8401</strain>
    </source>
</reference>
<dbReference type="EMBL" id="KN393733">
    <property type="protein sequence ID" value="KHG10369.1"/>
    <property type="molecule type" value="Genomic_DNA"/>
</dbReference>
<evidence type="ECO:0000313" key="1">
    <source>
        <dbReference type="EMBL" id="KHG10369.1"/>
    </source>
</evidence>
<dbReference type="Proteomes" id="UP000032142">
    <property type="component" value="Unassembled WGS sequence"/>
</dbReference>
<dbReference type="AlphaFoldDB" id="A0A0B0NF04"/>
<protein>
    <submittedName>
        <fullName evidence="1">Uncharacterized protein</fullName>
    </submittedName>
</protein>
<gene>
    <name evidence="1" type="ORF">F383_11264</name>
</gene>
<proteinExistence type="predicted"/>
<name>A0A0B0NF04_GOSAR</name>
<keyword evidence="2" id="KW-1185">Reference proteome</keyword>
<accession>A0A0B0NF04</accession>
<evidence type="ECO:0000313" key="2">
    <source>
        <dbReference type="Proteomes" id="UP000032142"/>
    </source>
</evidence>
<organism evidence="1 2">
    <name type="scientific">Gossypium arboreum</name>
    <name type="common">Tree cotton</name>
    <name type="synonym">Gossypium nanking</name>
    <dbReference type="NCBI Taxonomy" id="29729"/>
    <lineage>
        <taxon>Eukaryota</taxon>
        <taxon>Viridiplantae</taxon>
        <taxon>Streptophyta</taxon>
        <taxon>Embryophyta</taxon>
        <taxon>Tracheophyta</taxon>
        <taxon>Spermatophyta</taxon>
        <taxon>Magnoliopsida</taxon>
        <taxon>eudicotyledons</taxon>
        <taxon>Gunneridae</taxon>
        <taxon>Pentapetalae</taxon>
        <taxon>rosids</taxon>
        <taxon>malvids</taxon>
        <taxon>Malvales</taxon>
        <taxon>Malvaceae</taxon>
        <taxon>Malvoideae</taxon>
        <taxon>Gossypium</taxon>
    </lineage>
</organism>
<sequence length="17" mass="1851">MPHDQVICSCAKPCGVY</sequence>